<keyword evidence="2" id="KW-1185">Reference proteome</keyword>
<dbReference type="Proteomes" id="UP000594262">
    <property type="component" value="Unplaced"/>
</dbReference>
<accession>A0A7M5UVJ0</accession>
<evidence type="ECO:0000313" key="1">
    <source>
        <dbReference type="EnsemblMetazoa" id="CLYHEMP001960.1"/>
    </source>
</evidence>
<dbReference type="EnsemblMetazoa" id="CLYHEMT001960.1">
    <property type="protein sequence ID" value="CLYHEMP001960.1"/>
    <property type="gene ID" value="CLYHEMG001960"/>
</dbReference>
<protein>
    <submittedName>
        <fullName evidence="1">Uncharacterized protein</fullName>
    </submittedName>
</protein>
<organism evidence="1 2">
    <name type="scientific">Clytia hemisphaerica</name>
    <dbReference type="NCBI Taxonomy" id="252671"/>
    <lineage>
        <taxon>Eukaryota</taxon>
        <taxon>Metazoa</taxon>
        <taxon>Cnidaria</taxon>
        <taxon>Hydrozoa</taxon>
        <taxon>Hydroidolina</taxon>
        <taxon>Leptothecata</taxon>
        <taxon>Obeliida</taxon>
        <taxon>Clytiidae</taxon>
        <taxon>Clytia</taxon>
    </lineage>
</organism>
<sequence length="114" mass="13155">FDEEKTCVTGCDVHNVTEINSCDVHNVTEINSCDVHNVTEINSCDVHNVTEIKRVSRRSKKDEKRVSQRFRRLAPYAALYILRTQIGTSCAHALKIYLKWYLSILIILAFAEER</sequence>
<name>A0A7M5UVJ0_9CNID</name>
<dbReference type="AlphaFoldDB" id="A0A7M5UVJ0"/>
<reference evidence="1" key="1">
    <citation type="submission" date="2021-01" db="UniProtKB">
        <authorList>
            <consortium name="EnsemblMetazoa"/>
        </authorList>
    </citation>
    <scope>IDENTIFICATION</scope>
</reference>
<proteinExistence type="predicted"/>
<evidence type="ECO:0000313" key="2">
    <source>
        <dbReference type="Proteomes" id="UP000594262"/>
    </source>
</evidence>